<evidence type="ECO:0000313" key="3">
    <source>
        <dbReference type="EMBL" id="CNG74266.1"/>
    </source>
</evidence>
<dbReference type="InterPro" id="IPR001765">
    <property type="entry name" value="Carbonic_anhydrase"/>
</dbReference>
<dbReference type="RefSeq" id="WP_042569173.1">
    <property type="nucleotide sequence ID" value="NZ_CABHYB010000029.1"/>
</dbReference>
<feature type="binding site" evidence="2">
    <location>
        <position position="156"/>
    </location>
    <ligand>
        <name>Zn(2+)</name>
        <dbReference type="ChEBI" id="CHEBI:29105"/>
    </ligand>
</feature>
<keyword evidence="2" id="KW-0862">Zinc</keyword>
<reference evidence="3 4" key="1">
    <citation type="submission" date="2015-03" db="EMBL/GenBank/DDBJ databases">
        <authorList>
            <person name="Murphy D."/>
        </authorList>
    </citation>
    <scope>NUCLEOTIDE SEQUENCE [LARGE SCALE GENOMIC DNA]</scope>
    <source>
        <strain evidence="3 4">BR165/97</strain>
    </source>
</reference>
<dbReference type="CDD" id="cd03378">
    <property type="entry name" value="beta_CA_cladeC"/>
    <property type="match status" value="1"/>
</dbReference>
<comment type="cofactor">
    <cofactor evidence="2">
        <name>Zn(2+)</name>
        <dbReference type="ChEBI" id="CHEBI:29105"/>
    </cofactor>
    <text evidence="2">Binds 1 zinc ion per subunit.</text>
</comment>
<sequence length="251" mass="26803">MSEIKHCCTEEGHSESRRSVLKSALGITAASVIGAVGLSLPTISYAASLSQEERDKLTPDQIINGLKEGNKRFISGKMQQHDYLAQKQSSADGQYPAAVILSCIDSRAPAEIIFDTGIGEAFNARIAGNVANDDLLGSLEFACAAAGAKVILVMGHTACGAVRGAIDGVEMGNLTGLLDRIKPAIELTQFDGEKSGRNEKYVDAVAISNVKNTMNDIRKNSEIIKKLEKEGKVKIVGSMYHLNGGKVEFFE</sequence>
<dbReference type="GO" id="GO:0004089">
    <property type="term" value="F:carbonate dehydratase activity"/>
    <property type="evidence" value="ECO:0007669"/>
    <property type="project" value="UniProtKB-EC"/>
</dbReference>
<dbReference type="SMART" id="SM00947">
    <property type="entry name" value="Pro_CA"/>
    <property type="match status" value="1"/>
</dbReference>
<proteinExistence type="inferred from homology"/>
<dbReference type="PANTHER" id="PTHR11002">
    <property type="entry name" value="CARBONIC ANHYDRASE"/>
    <property type="match status" value="1"/>
</dbReference>
<dbReference type="Pfam" id="PF00484">
    <property type="entry name" value="Pro_CA"/>
    <property type="match status" value="1"/>
</dbReference>
<dbReference type="STRING" id="631.CH53_2567"/>
<comment type="similarity">
    <text evidence="1">Belongs to the beta-class carbonic anhydrase family.</text>
</comment>
<keyword evidence="2" id="KW-0479">Metal-binding</keyword>
<dbReference type="Gene3D" id="3.40.1050.10">
    <property type="entry name" value="Carbonic anhydrase"/>
    <property type="match status" value="1"/>
</dbReference>
<dbReference type="InterPro" id="IPR036874">
    <property type="entry name" value="Carbonic_anhydrase_sf"/>
</dbReference>
<keyword evidence="3" id="KW-0456">Lyase</keyword>
<gene>
    <name evidence="3" type="ORF">ERS008530_04580</name>
</gene>
<evidence type="ECO:0000256" key="2">
    <source>
        <dbReference type="PIRSR" id="PIRSR601765-1"/>
    </source>
</evidence>
<evidence type="ECO:0000256" key="1">
    <source>
        <dbReference type="ARBA" id="ARBA00006217"/>
    </source>
</evidence>
<dbReference type="Proteomes" id="UP000038750">
    <property type="component" value="Unassembled WGS sequence"/>
</dbReference>
<dbReference type="GO" id="GO:0008270">
    <property type="term" value="F:zinc ion binding"/>
    <property type="evidence" value="ECO:0007669"/>
    <property type="project" value="InterPro"/>
</dbReference>
<feature type="binding site" evidence="2">
    <location>
        <position position="159"/>
    </location>
    <ligand>
        <name>Zn(2+)</name>
        <dbReference type="ChEBI" id="CHEBI:29105"/>
    </ligand>
</feature>
<dbReference type="EMBL" id="CPZJ01000032">
    <property type="protein sequence ID" value="CNG74266.1"/>
    <property type="molecule type" value="Genomic_DNA"/>
</dbReference>
<evidence type="ECO:0000313" key="4">
    <source>
        <dbReference type="Proteomes" id="UP000038750"/>
    </source>
</evidence>
<organism evidence="3 4">
    <name type="scientific">Yersinia intermedia</name>
    <dbReference type="NCBI Taxonomy" id="631"/>
    <lineage>
        <taxon>Bacteria</taxon>
        <taxon>Pseudomonadati</taxon>
        <taxon>Pseudomonadota</taxon>
        <taxon>Gammaproteobacteria</taxon>
        <taxon>Enterobacterales</taxon>
        <taxon>Yersiniaceae</taxon>
        <taxon>Yersinia</taxon>
    </lineage>
</organism>
<dbReference type="PANTHER" id="PTHR11002:SF79">
    <property type="entry name" value="CARBONIC ANHYDRASE 2"/>
    <property type="match status" value="1"/>
</dbReference>
<dbReference type="PROSITE" id="PS51318">
    <property type="entry name" value="TAT"/>
    <property type="match status" value="1"/>
</dbReference>
<feature type="binding site" evidence="2">
    <location>
        <position position="105"/>
    </location>
    <ligand>
        <name>Zn(2+)</name>
        <dbReference type="ChEBI" id="CHEBI:29105"/>
    </ligand>
</feature>
<dbReference type="KEGG" id="yin:CH53_2567"/>
<protein>
    <submittedName>
        <fullName evidence="3">Putative carbonic anhydrase</fullName>
        <ecNumber evidence="3">4.2.1.1</ecNumber>
    </submittedName>
</protein>
<accession>A0A0T9N3A0</accession>
<dbReference type="InterPro" id="IPR006311">
    <property type="entry name" value="TAT_signal"/>
</dbReference>
<feature type="binding site" evidence="2">
    <location>
        <position position="103"/>
    </location>
    <ligand>
        <name>Zn(2+)</name>
        <dbReference type="ChEBI" id="CHEBI:29105"/>
    </ligand>
</feature>
<dbReference type="NCBIfam" id="NF011765">
    <property type="entry name" value="PRK15219.1"/>
    <property type="match status" value="1"/>
</dbReference>
<name>A0A0T9N3A0_YERIN</name>
<dbReference type="EC" id="4.2.1.1" evidence="3"/>
<dbReference type="SUPFAM" id="SSF53056">
    <property type="entry name" value="beta-carbonic anhydrase, cab"/>
    <property type="match status" value="1"/>
</dbReference>
<dbReference type="OrthoDB" id="9797527at2"/>
<dbReference type="AlphaFoldDB" id="A0A0T9N3A0"/>